<evidence type="ECO:0000313" key="1">
    <source>
        <dbReference type="EMBL" id="GFS94228.1"/>
    </source>
</evidence>
<keyword evidence="2" id="KW-1185">Reference proteome</keyword>
<reference evidence="1" key="1">
    <citation type="submission" date="2020-08" db="EMBL/GenBank/DDBJ databases">
        <title>Multicomponent nature underlies the extraordinary mechanical properties of spider dragline silk.</title>
        <authorList>
            <person name="Kono N."/>
            <person name="Nakamura H."/>
            <person name="Mori M."/>
            <person name="Yoshida Y."/>
            <person name="Ohtoshi R."/>
            <person name="Malay A.D."/>
            <person name="Moran D.A.P."/>
            <person name="Tomita M."/>
            <person name="Numata K."/>
            <person name="Arakawa K."/>
        </authorList>
    </citation>
    <scope>NUCLEOTIDE SEQUENCE</scope>
</reference>
<dbReference type="Proteomes" id="UP000887013">
    <property type="component" value="Unassembled WGS sequence"/>
</dbReference>
<protein>
    <submittedName>
        <fullName evidence="1">Uncharacterized protein</fullName>
    </submittedName>
</protein>
<gene>
    <name evidence="1" type="ORF">NPIL_329331</name>
</gene>
<comment type="caution">
    <text evidence="1">The sequence shown here is derived from an EMBL/GenBank/DDBJ whole genome shotgun (WGS) entry which is preliminary data.</text>
</comment>
<dbReference type="AlphaFoldDB" id="A0A8X6N590"/>
<accession>A0A8X6N590</accession>
<dbReference type="EMBL" id="BMAW01005462">
    <property type="protein sequence ID" value="GFS94228.1"/>
    <property type="molecule type" value="Genomic_DNA"/>
</dbReference>
<sequence>MHQFPFCCSSSFSGHRIVRRPSENLFFKHRVSMERTIIYSNIAPVNPKRERGPPLNCVDPEGLATVELFVTSGYFGWIEIPEWAEGGMQMGSLFTSAY</sequence>
<organism evidence="1 2">
    <name type="scientific">Nephila pilipes</name>
    <name type="common">Giant wood spider</name>
    <name type="synonym">Nephila maculata</name>
    <dbReference type="NCBI Taxonomy" id="299642"/>
    <lineage>
        <taxon>Eukaryota</taxon>
        <taxon>Metazoa</taxon>
        <taxon>Ecdysozoa</taxon>
        <taxon>Arthropoda</taxon>
        <taxon>Chelicerata</taxon>
        <taxon>Arachnida</taxon>
        <taxon>Araneae</taxon>
        <taxon>Araneomorphae</taxon>
        <taxon>Entelegynae</taxon>
        <taxon>Araneoidea</taxon>
        <taxon>Nephilidae</taxon>
        <taxon>Nephila</taxon>
    </lineage>
</organism>
<name>A0A8X6N590_NEPPI</name>
<evidence type="ECO:0000313" key="2">
    <source>
        <dbReference type="Proteomes" id="UP000887013"/>
    </source>
</evidence>
<proteinExistence type="predicted"/>